<organism evidence="2">
    <name type="scientific">Zea mays</name>
    <name type="common">Maize</name>
    <dbReference type="NCBI Taxonomy" id="4577"/>
    <lineage>
        <taxon>Eukaryota</taxon>
        <taxon>Viridiplantae</taxon>
        <taxon>Streptophyta</taxon>
        <taxon>Embryophyta</taxon>
        <taxon>Tracheophyta</taxon>
        <taxon>Spermatophyta</taxon>
        <taxon>Magnoliopsida</taxon>
        <taxon>Liliopsida</taxon>
        <taxon>Poales</taxon>
        <taxon>Poaceae</taxon>
        <taxon>PACMAD clade</taxon>
        <taxon>Panicoideae</taxon>
        <taxon>Andropogonodae</taxon>
        <taxon>Andropogoneae</taxon>
        <taxon>Tripsacinae</taxon>
        <taxon>Zea</taxon>
    </lineage>
</organism>
<reference evidence="2" key="1">
    <citation type="submission" date="2015-12" db="EMBL/GenBank/DDBJ databases">
        <title>Update maize B73 reference genome by single molecule sequencing technologies.</title>
        <authorList>
            <consortium name="Maize Genome Sequencing Project"/>
            <person name="Ware D."/>
        </authorList>
    </citation>
    <scope>NUCLEOTIDE SEQUENCE</scope>
    <source>
        <tissue evidence="2">Seedling</tissue>
    </source>
</reference>
<dbReference type="SMR" id="A0A1D6HBV3"/>
<dbReference type="PANTHER" id="PTHR13523:SF2">
    <property type="entry name" value="COILED-COIL-HELIX-COILED-COIL-HELIX DOMAIN CONTAINING 2, ISOFORM A-RELATED"/>
    <property type="match status" value="1"/>
</dbReference>
<dbReference type="GO" id="GO:0007005">
    <property type="term" value="P:mitochondrion organization"/>
    <property type="evidence" value="ECO:0007669"/>
    <property type="project" value="InterPro"/>
</dbReference>
<dbReference type="InParanoid" id="A0A1D6HBV3"/>
<accession>A0A1D6HBV3</accession>
<proteinExistence type="predicted"/>
<sequence length="94" mass="10368">MEFGTGSAMAHRVVNGVMRPQTVQHEIVVSEAAAPAAPVMDGDACNIHSNAFQDCLNDYGSEISKCQFYLDMLNECRRGGVCLSFSSNWDYSWQ</sequence>
<name>A0A1D6HBV3_MAIZE</name>
<dbReference type="OMA" id="EISKCQY"/>
<dbReference type="PANTHER" id="PTHR13523">
    <property type="entry name" value="COILED-COIL-HELIX-COILED-COIL-HELIX DOMAIN CONTAINING 2/NUR77"/>
    <property type="match status" value="1"/>
</dbReference>
<evidence type="ECO:0000313" key="2">
    <source>
        <dbReference type="EMBL" id="AQK72181.1"/>
    </source>
</evidence>
<dbReference type="Pfam" id="PF06747">
    <property type="entry name" value="CHCH"/>
    <property type="match status" value="1"/>
</dbReference>
<dbReference type="EMBL" id="CM000781">
    <property type="protein sequence ID" value="AQK72181.1"/>
    <property type="molecule type" value="Genomic_DNA"/>
</dbReference>
<dbReference type="AlphaFoldDB" id="A0A1D6HBV3"/>
<protein>
    <submittedName>
        <fullName evidence="2">Cox19-like CHCH family protein</fullName>
    </submittedName>
</protein>
<dbReference type="STRING" id="4577.A0A1D6HBV3"/>
<keyword evidence="1" id="KW-1015">Disulfide bond</keyword>
<dbReference type="ExpressionAtlas" id="A0A1D6HBV3">
    <property type="expression patterns" value="baseline"/>
</dbReference>
<dbReference type="InterPro" id="IPR055304">
    <property type="entry name" value="CHCHD2/10-like"/>
</dbReference>
<evidence type="ECO:0000256" key="1">
    <source>
        <dbReference type="ARBA" id="ARBA00023157"/>
    </source>
</evidence>
<dbReference type="InterPro" id="IPR010625">
    <property type="entry name" value="CHCH"/>
</dbReference>
<dbReference type="InterPro" id="IPR009069">
    <property type="entry name" value="Cys_alpha_HP_mot_SF"/>
</dbReference>
<gene>
    <name evidence="2" type="ORF">ZEAMMB73_Zm00001d017040</name>
</gene>
<dbReference type="SUPFAM" id="SSF47072">
    <property type="entry name" value="Cysteine alpha-hairpin motif"/>
    <property type="match status" value="1"/>
</dbReference>